<name>A0A3P7PXK8_DIBLA</name>
<dbReference type="AlphaFoldDB" id="A0A3P7PXK8"/>
<protein>
    <submittedName>
        <fullName evidence="1">Uncharacterized protein</fullName>
    </submittedName>
</protein>
<dbReference type="EMBL" id="UYRU01072922">
    <property type="protein sequence ID" value="VDN22836.1"/>
    <property type="molecule type" value="Genomic_DNA"/>
</dbReference>
<organism evidence="1 2">
    <name type="scientific">Dibothriocephalus latus</name>
    <name type="common">Fish tapeworm</name>
    <name type="synonym">Diphyllobothrium latum</name>
    <dbReference type="NCBI Taxonomy" id="60516"/>
    <lineage>
        <taxon>Eukaryota</taxon>
        <taxon>Metazoa</taxon>
        <taxon>Spiralia</taxon>
        <taxon>Lophotrochozoa</taxon>
        <taxon>Platyhelminthes</taxon>
        <taxon>Cestoda</taxon>
        <taxon>Eucestoda</taxon>
        <taxon>Diphyllobothriidea</taxon>
        <taxon>Diphyllobothriidae</taxon>
        <taxon>Dibothriocephalus</taxon>
    </lineage>
</organism>
<proteinExistence type="predicted"/>
<keyword evidence="2" id="KW-1185">Reference proteome</keyword>
<sequence>MTNISADCGPYGNGEQASGQTVATAHSDYSCGLSFDRARQPLPDYDERWLTGYSDVQPTGPDTSNVFLEDQLAPHESIIPPDAPDDTLCPTTVPNTINRNRSRRRRTVFVVLPPTAQDNRRKRATILFVFLFLYKNTKISTMLMTHNDFVKKLDYTFVSYHGARRVEVFFLNNKALVSDLNASKRTLAVFRFVGNHFEPDNTFESVYLTSDCSHQ</sequence>
<evidence type="ECO:0000313" key="1">
    <source>
        <dbReference type="EMBL" id="VDN22836.1"/>
    </source>
</evidence>
<gene>
    <name evidence="1" type="ORF">DILT_LOCUS14136</name>
</gene>
<evidence type="ECO:0000313" key="2">
    <source>
        <dbReference type="Proteomes" id="UP000281553"/>
    </source>
</evidence>
<accession>A0A3P7PXK8</accession>
<reference evidence="1 2" key="1">
    <citation type="submission" date="2018-11" db="EMBL/GenBank/DDBJ databases">
        <authorList>
            <consortium name="Pathogen Informatics"/>
        </authorList>
    </citation>
    <scope>NUCLEOTIDE SEQUENCE [LARGE SCALE GENOMIC DNA]</scope>
</reference>
<dbReference type="Proteomes" id="UP000281553">
    <property type="component" value="Unassembled WGS sequence"/>
</dbReference>